<dbReference type="Proteomes" id="UP001205919">
    <property type="component" value="Unassembled WGS sequence"/>
</dbReference>
<evidence type="ECO:0000313" key="1">
    <source>
        <dbReference type="EMBL" id="MCQ4814529.1"/>
    </source>
</evidence>
<reference evidence="1 2" key="1">
    <citation type="submission" date="2022-06" db="EMBL/GenBank/DDBJ databases">
        <title>Isolation of gut microbiota from human fecal samples.</title>
        <authorList>
            <person name="Pamer E.G."/>
            <person name="Barat B."/>
            <person name="Waligurski E."/>
            <person name="Medina S."/>
            <person name="Paddock L."/>
            <person name="Mostad J."/>
        </authorList>
    </citation>
    <scope>NUCLEOTIDE SEQUENCE [LARGE SCALE GENOMIC DNA]</scope>
    <source>
        <strain evidence="1 2">DFI.9.90</strain>
    </source>
</reference>
<dbReference type="RefSeq" id="WP_034445021.1">
    <property type="nucleotide sequence ID" value="NZ_DBEWVB010000160.1"/>
</dbReference>
<gene>
    <name evidence="1" type="ORF">NE630_08830</name>
</gene>
<name>A0AAW5K930_9BACT</name>
<keyword evidence="2" id="KW-1185">Reference proteome</keyword>
<dbReference type="Pfam" id="PF04199">
    <property type="entry name" value="Cyclase"/>
    <property type="match status" value="1"/>
</dbReference>
<dbReference type="GO" id="GO:0004061">
    <property type="term" value="F:arylformamidase activity"/>
    <property type="evidence" value="ECO:0007669"/>
    <property type="project" value="InterPro"/>
</dbReference>
<dbReference type="PANTHER" id="PTHR31118">
    <property type="entry name" value="CYCLASE-LIKE PROTEIN 2"/>
    <property type="match status" value="1"/>
</dbReference>
<dbReference type="PANTHER" id="PTHR31118:SF32">
    <property type="entry name" value="KYNURENINE FORMAMIDASE"/>
    <property type="match status" value="1"/>
</dbReference>
<proteinExistence type="predicted"/>
<sequence length="214" mass="22990">MRVIDLGRPIEDSMQVFPGDISPVVEEFAEMSDAGFRTKKITMSSHTGTHMDAPAHMLADGARLDELPNDTFFGFAVIVDVSGRAGREIESADLGLTKEEMAAADFLLLHTGFEDKMGSGAYLKDFPVLSQETARRLTEAGLKGIGVDAISVDPVESEECPIHKIILGGGMVIMENLRGLCQLPFKVPFCLTALPLALKGADGAPVRVMAVLEK</sequence>
<dbReference type="GeneID" id="95755098"/>
<dbReference type="InterPro" id="IPR007325">
    <property type="entry name" value="KFase/CYL"/>
</dbReference>
<dbReference type="EMBL" id="JANFYT010000016">
    <property type="protein sequence ID" value="MCQ4814529.1"/>
    <property type="molecule type" value="Genomic_DNA"/>
</dbReference>
<dbReference type="InterPro" id="IPR037175">
    <property type="entry name" value="KFase_sf"/>
</dbReference>
<dbReference type="AlphaFoldDB" id="A0AAW5K930"/>
<accession>A0AAW5K930</accession>
<dbReference type="Gene3D" id="3.50.30.50">
    <property type="entry name" value="Putative cyclase"/>
    <property type="match status" value="1"/>
</dbReference>
<protein>
    <submittedName>
        <fullName evidence="1">Cyclase family protein</fullName>
    </submittedName>
</protein>
<dbReference type="GO" id="GO:0019441">
    <property type="term" value="P:L-tryptophan catabolic process to kynurenine"/>
    <property type="evidence" value="ECO:0007669"/>
    <property type="project" value="InterPro"/>
</dbReference>
<evidence type="ECO:0000313" key="2">
    <source>
        <dbReference type="Proteomes" id="UP001205919"/>
    </source>
</evidence>
<dbReference type="SUPFAM" id="SSF102198">
    <property type="entry name" value="Putative cyclase"/>
    <property type="match status" value="1"/>
</dbReference>
<comment type="caution">
    <text evidence="1">The sequence shown here is derived from an EMBL/GenBank/DDBJ whole genome shotgun (WGS) entry which is preliminary data.</text>
</comment>
<organism evidence="1 2">
    <name type="scientific">Cloacibacillus evryensis</name>
    <dbReference type="NCBI Taxonomy" id="508460"/>
    <lineage>
        <taxon>Bacteria</taxon>
        <taxon>Thermotogati</taxon>
        <taxon>Synergistota</taxon>
        <taxon>Synergistia</taxon>
        <taxon>Synergistales</taxon>
        <taxon>Synergistaceae</taxon>
        <taxon>Cloacibacillus</taxon>
    </lineage>
</organism>